<organism evidence="1">
    <name type="scientific">viral metagenome</name>
    <dbReference type="NCBI Taxonomy" id="1070528"/>
    <lineage>
        <taxon>unclassified sequences</taxon>
        <taxon>metagenomes</taxon>
        <taxon>organismal metagenomes</taxon>
    </lineage>
</organism>
<protein>
    <submittedName>
        <fullName evidence="1">Uncharacterized protein</fullName>
    </submittedName>
</protein>
<accession>A0A6M3IKZ5</accession>
<proteinExistence type="predicted"/>
<name>A0A6M3IKZ5_9ZZZZ</name>
<gene>
    <name evidence="1" type="ORF">MM415B01736_0018</name>
</gene>
<dbReference type="EMBL" id="MT141251">
    <property type="protein sequence ID" value="QJA57052.1"/>
    <property type="molecule type" value="Genomic_DNA"/>
</dbReference>
<evidence type="ECO:0000313" key="1">
    <source>
        <dbReference type="EMBL" id="QJA57052.1"/>
    </source>
</evidence>
<sequence length="167" mass="18015">MKKLSILIYITLLILLPILVIAAGTITCTDYAYKGLLGKDETRVLTYSIAFATPGATAPANVALDSIVASAYGAARESLAGWWLLRVDTLYGATGPTDNSDLYLWRSWGEDKIDVLGGNGVNSIDNATNNTIYPANTTQPLTGKEIFDIDNNAVEDARCTVVFTLYK</sequence>
<reference evidence="1" key="1">
    <citation type="submission" date="2020-03" db="EMBL/GenBank/DDBJ databases">
        <title>The deep terrestrial virosphere.</title>
        <authorList>
            <person name="Holmfeldt K."/>
            <person name="Nilsson E."/>
            <person name="Simone D."/>
            <person name="Lopez-Fernandez M."/>
            <person name="Wu X."/>
            <person name="de Brujin I."/>
            <person name="Lundin D."/>
            <person name="Andersson A."/>
            <person name="Bertilsson S."/>
            <person name="Dopson M."/>
        </authorList>
    </citation>
    <scope>NUCLEOTIDE SEQUENCE</scope>
    <source>
        <strain evidence="1">MM415B01736</strain>
    </source>
</reference>
<dbReference type="AlphaFoldDB" id="A0A6M3IKZ5"/>